<feature type="domain" description="Signal transduction histidine kinase internal region" evidence="2">
    <location>
        <begin position="69"/>
        <end position="147"/>
    </location>
</feature>
<evidence type="ECO:0000259" key="2">
    <source>
        <dbReference type="Pfam" id="PF06580"/>
    </source>
</evidence>
<dbReference type="GO" id="GO:0000155">
    <property type="term" value="F:phosphorelay sensor kinase activity"/>
    <property type="evidence" value="ECO:0007669"/>
    <property type="project" value="InterPro"/>
</dbReference>
<reference evidence="3 4" key="1">
    <citation type="submission" date="2019-07" db="EMBL/GenBank/DDBJ databases">
        <title>Whole genome shotgun sequence of Chitinophaga cymbidii NBRC 109752.</title>
        <authorList>
            <person name="Hosoyama A."/>
            <person name="Uohara A."/>
            <person name="Ohji S."/>
            <person name="Ichikawa N."/>
        </authorList>
    </citation>
    <scope>NUCLEOTIDE SEQUENCE [LARGE SCALE GENOMIC DNA]</scope>
    <source>
        <strain evidence="3 4">NBRC 109752</strain>
    </source>
</reference>
<dbReference type="PANTHER" id="PTHR34220:SF7">
    <property type="entry name" value="SENSOR HISTIDINE KINASE YPDA"/>
    <property type="match status" value="1"/>
</dbReference>
<organism evidence="3 4">
    <name type="scientific">Chitinophaga cymbidii</name>
    <dbReference type="NCBI Taxonomy" id="1096750"/>
    <lineage>
        <taxon>Bacteria</taxon>
        <taxon>Pseudomonadati</taxon>
        <taxon>Bacteroidota</taxon>
        <taxon>Chitinophagia</taxon>
        <taxon>Chitinophagales</taxon>
        <taxon>Chitinophagaceae</taxon>
        <taxon>Chitinophaga</taxon>
    </lineage>
</organism>
<dbReference type="Proteomes" id="UP000321436">
    <property type="component" value="Unassembled WGS sequence"/>
</dbReference>
<keyword evidence="4" id="KW-1185">Reference proteome</keyword>
<dbReference type="EMBL" id="BKAU01000001">
    <property type="protein sequence ID" value="GEP95046.1"/>
    <property type="molecule type" value="Genomic_DNA"/>
</dbReference>
<dbReference type="GO" id="GO:0016020">
    <property type="term" value="C:membrane"/>
    <property type="evidence" value="ECO:0007669"/>
    <property type="project" value="InterPro"/>
</dbReference>
<keyword evidence="1" id="KW-1133">Transmembrane helix</keyword>
<dbReference type="Gene3D" id="3.30.565.10">
    <property type="entry name" value="Histidine kinase-like ATPase, C-terminal domain"/>
    <property type="match status" value="1"/>
</dbReference>
<evidence type="ECO:0000313" key="3">
    <source>
        <dbReference type="EMBL" id="GEP95046.1"/>
    </source>
</evidence>
<keyword evidence="1" id="KW-0812">Transmembrane</keyword>
<comment type="caution">
    <text evidence="3">The sequence shown here is derived from an EMBL/GenBank/DDBJ whole genome shotgun (WGS) entry which is preliminary data.</text>
</comment>
<dbReference type="InterPro" id="IPR010559">
    <property type="entry name" value="Sig_transdc_His_kin_internal"/>
</dbReference>
<accession>A0A512RH75</accession>
<dbReference type="PANTHER" id="PTHR34220">
    <property type="entry name" value="SENSOR HISTIDINE KINASE YPDA"/>
    <property type="match status" value="1"/>
</dbReference>
<dbReference type="SUPFAM" id="SSF55874">
    <property type="entry name" value="ATPase domain of HSP90 chaperone/DNA topoisomerase II/histidine kinase"/>
    <property type="match status" value="1"/>
</dbReference>
<keyword evidence="1" id="KW-0472">Membrane</keyword>
<dbReference type="InterPro" id="IPR050640">
    <property type="entry name" value="Bact_2-comp_sensor_kinase"/>
</dbReference>
<dbReference type="OrthoDB" id="607947at2"/>
<dbReference type="Pfam" id="PF06580">
    <property type="entry name" value="His_kinase"/>
    <property type="match status" value="1"/>
</dbReference>
<evidence type="ECO:0000256" key="1">
    <source>
        <dbReference type="SAM" id="Phobius"/>
    </source>
</evidence>
<proteinExistence type="predicted"/>
<evidence type="ECO:0000313" key="4">
    <source>
        <dbReference type="Proteomes" id="UP000321436"/>
    </source>
</evidence>
<sequence>MYNPVSGSVFQHNGLCFLLTFLLTGKALIWAGLAVVIGAVGLFFWWRERRLRKKAVNRMSAQRNLAALELHALQSQMDPHFIFNSLNAIHSYILSARTEQASSYLTRFSRLMRITIGNSGKEWISLEEEIEGLELYLQLEQLRFEGQFEYSLELLPSLPGTDVLIPPFIIQPYLQNAIWYRLLQKTPDKNKKGNLRIEIGRRDDELYIRLEDNGVPRQSVFHSYQQKTAGTRVAAERLHWLNARYHTHATITSGHLYDQHHKKTGTYTIIHLPDVTPTNLPQENGIFK</sequence>
<dbReference type="AlphaFoldDB" id="A0A512RH75"/>
<dbReference type="InterPro" id="IPR036890">
    <property type="entry name" value="HATPase_C_sf"/>
</dbReference>
<name>A0A512RH75_9BACT</name>
<feature type="transmembrane region" description="Helical" evidence="1">
    <location>
        <begin position="27"/>
        <end position="46"/>
    </location>
</feature>
<gene>
    <name evidence="3" type="ORF">CCY01nite_13060</name>
</gene>
<protein>
    <recommendedName>
        <fullName evidence="2">Signal transduction histidine kinase internal region domain-containing protein</fullName>
    </recommendedName>
</protein>